<dbReference type="SUPFAM" id="SSF56300">
    <property type="entry name" value="Metallo-dependent phosphatases"/>
    <property type="match status" value="1"/>
</dbReference>
<evidence type="ECO:0000259" key="1">
    <source>
        <dbReference type="Pfam" id="PF00149"/>
    </source>
</evidence>
<protein>
    <recommendedName>
        <fullName evidence="1">Calcineurin-like phosphoesterase domain-containing protein</fullName>
    </recommendedName>
</protein>
<dbReference type="AlphaFoldDB" id="A0A644XJW1"/>
<dbReference type="Gene3D" id="3.60.21.10">
    <property type="match status" value="1"/>
</dbReference>
<gene>
    <name evidence="2" type="ORF">SDC9_60716</name>
</gene>
<name>A0A644XJW1_9ZZZZ</name>
<feature type="domain" description="Calcineurin-like phosphoesterase" evidence="1">
    <location>
        <begin position="7"/>
        <end position="236"/>
    </location>
</feature>
<reference evidence="2" key="1">
    <citation type="submission" date="2019-08" db="EMBL/GenBank/DDBJ databases">
        <authorList>
            <person name="Kucharzyk K."/>
            <person name="Murdoch R.W."/>
            <person name="Higgins S."/>
            <person name="Loffler F."/>
        </authorList>
    </citation>
    <scope>NUCLEOTIDE SEQUENCE</scope>
</reference>
<accession>A0A644XJW1</accession>
<dbReference type="EMBL" id="VSSQ01002265">
    <property type="protein sequence ID" value="MPM14354.1"/>
    <property type="molecule type" value="Genomic_DNA"/>
</dbReference>
<sequence>MYFCNVMKIQYASDLHLEFYENSKYLRDNPIKPVGDILVLAGDIELLNRDHFFNNSFWNYISDNFKEVIVVAGNHEFYNGYDLEISGKSKICSVRNNVGYYYNAVFEIENVRLIVSPLWSLISMEQAGYVKRGVVDFHRILLNGSKLSVEDFNREHERCLNFIKAEVDNSKSTCEVSASAKTSLIKTVVATHHVPSFQLSSPDFAGSLIDSAFTVDLDSFIEASNIDFWIYGHSHRNIDKVIGNTKCVSNQLGYVYFDEHLHFDNSKVIDASLG</sequence>
<evidence type="ECO:0000313" key="2">
    <source>
        <dbReference type="EMBL" id="MPM14354.1"/>
    </source>
</evidence>
<organism evidence="2">
    <name type="scientific">bioreactor metagenome</name>
    <dbReference type="NCBI Taxonomy" id="1076179"/>
    <lineage>
        <taxon>unclassified sequences</taxon>
        <taxon>metagenomes</taxon>
        <taxon>ecological metagenomes</taxon>
    </lineage>
</organism>
<proteinExistence type="predicted"/>
<dbReference type="Pfam" id="PF00149">
    <property type="entry name" value="Metallophos"/>
    <property type="match status" value="1"/>
</dbReference>
<dbReference type="PANTHER" id="PTHR37844">
    <property type="entry name" value="SER/THR PROTEIN PHOSPHATASE SUPERFAMILY (AFU_ORTHOLOGUE AFUA_1G14840)"/>
    <property type="match status" value="1"/>
</dbReference>
<dbReference type="PANTHER" id="PTHR37844:SF1">
    <property type="entry name" value="CALCINEURIN-LIKE PHOSPHOESTERASE DOMAIN-CONTAINING PROTEIN"/>
    <property type="match status" value="1"/>
</dbReference>
<comment type="caution">
    <text evidence="2">The sequence shown here is derived from an EMBL/GenBank/DDBJ whole genome shotgun (WGS) entry which is preliminary data.</text>
</comment>
<dbReference type="InterPro" id="IPR004843">
    <property type="entry name" value="Calcineurin-like_PHP"/>
</dbReference>
<dbReference type="GO" id="GO:0016787">
    <property type="term" value="F:hydrolase activity"/>
    <property type="evidence" value="ECO:0007669"/>
    <property type="project" value="InterPro"/>
</dbReference>
<dbReference type="InterPro" id="IPR029052">
    <property type="entry name" value="Metallo-depent_PP-like"/>
</dbReference>